<dbReference type="RefSeq" id="WP_158285194.1">
    <property type="nucleotide sequence ID" value="NZ_BMCZ01000001.1"/>
</dbReference>
<accession>A0ABR6I4N1</accession>
<name>A0ABR6I4N1_9SPHI</name>
<keyword evidence="2" id="KW-1185">Reference proteome</keyword>
<sequence>MRKNIIAYLVLLGGLLLTSCVKQQSARITLDVFLKATTGARKDIGTAD</sequence>
<proteinExistence type="predicted"/>
<evidence type="ECO:0000313" key="1">
    <source>
        <dbReference type="EMBL" id="MBB3967957.1"/>
    </source>
</evidence>
<protein>
    <submittedName>
        <fullName evidence="1">Uncharacterized protein</fullName>
    </submittedName>
</protein>
<organism evidence="1 2">
    <name type="scientific">Mucilaginibacter phyllosphaerae</name>
    <dbReference type="NCBI Taxonomy" id="1812349"/>
    <lineage>
        <taxon>Bacteria</taxon>
        <taxon>Pseudomonadati</taxon>
        <taxon>Bacteroidota</taxon>
        <taxon>Sphingobacteriia</taxon>
        <taxon>Sphingobacteriales</taxon>
        <taxon>Sphingobacteriaceae</taxon>
        <taxon>Mucilaginibacter</taxon>
    </lineage>
</organism>
<reference evidence="1 2" key="1">
    <citation type="submission" date="2020-08" db="EMBL/GenBank/DDBJ databases">
        <title>Genomic Encyclopedia of Type Strains, Phase IV (KMG-IV): sequencing the most valuable type-strain genomes for metagenomic binning, comparative biology and taxonomic classification.</title>
        <authorList>
            <person name="Goeker M."/>
        </authorList>
    </citation>
    <scope>NUCLEOTIDE SEQUENCE [LARGE SCALE GENOMIC DNA]</scope>
    <source>
        <strain evidence="1 2">DSM 100995</strain>
    </source>
</reference>
<dbReference type="PROSITE" id="PS51257">
    <property type="entry name" value="PROKAR_LIPOPROTEIN"/>
    <property type="match status" value="1"/>
</dbReference>
<gene>
    <name evidence="1" type="ORF">GGR35_000543</name>
</gene>
<dbReference type="EMBL" id="JACIEG010000001">
    <property type="protein sequence ID" value="MBB3967957.1"/>
    <property type="molecule type" value="Genomic_DNA"/>
</dbReference>
<evidence type="ECO:0000313" key="2">
    <source>
        <dbReference type="Proteomes" id="UP000583101"/>
    </source>
</evidence>
<comment type="caution">
    <text evidence="1">The sequence shown here is derived from an EMBL/GenBank/DDBJ whole genome shotgun (WGS) entry which is preliminary data.</text>
</comment>
<dbReference type="Proteomes" id="UP000583101">
    <property type="component" value="Unassembled WGS sequence"/>
</dbReference>